<dbReference type="InterPro" id="IPR038765">
    <property type="entry name" value="Papain-like_cys_pep_sf"/>
</dbReference>
<evidence type="ECO:0000259" key="2">
    <source>
        <dbReference type="Pfam" id="PF12969"/>
    </source>
</evidence>
<dbReference type="Pfam" id="PF12969">
    <property type="entry name" value="DUF3857"/>
    <property type="match status" value="1"/>
</dbReference>
<evidence type="ECO:0000313" key="4">
    <source>
        <dbReference type="Proteomes" id="UP000196880"/>
    </source>
</evidence>
<comment type="caution">
    <text evidence="3">The sequence shown here is derived from an EMBL/GenBank/DDBJ whole genome shotgun (WGS) entry which is preliminary data.</text>
</comment>
<dbReference type="InterPro" id="IPR002931">
    <property type="entry name" value="Transglutaminase-like"/>
</dbReference>
<name>A0A210RVT2_9BURK</name>
<feature type="domain" description="Transglutaminase-like" evidence="1">
    <location>
        <begin position="286"/>
        <end position="348"/>
    </location>
</feature>
<dbReference type="OrthoDB" id="103430at2"/>
<proteinExistence type="predicted"/>
<keyword evidence="4" id="KW-1185">Reference proteome</keyword>
<protein>
    <recommendedName>
        <fullName evidence="5">Transglutaminase</fullName>
    </recommendedName>
</protein>
<dbReference type="Proteomes" id="UP000196880">
    <property type="component" value="Unassembled WGS sequence"/>
</dbReference>
<dbReference type="AlphaFoldDB" id="A0A210RVT2"/>
<dbReference type="RefSeq" id="WP_087909302.1">
    <property type="nucleotide sequence ID" value="NZ_NAIA01000003.1"/>
</dbReference>
<feature type="domain" description="DUF3857" evidence="2">
    <location>
        <begin position="51"/>
        <end position="216"/>
    </location>
</feature>
<dbReference type="Pfam" id="PF01841">
    <property type="entry name" value="Transglut_core"/>
    <property type="match status" value="1"/>
</dbReference>
<dbReference type="SUPFAM" id="SSF54001">
    <property type="entry name" value="Cysteine proteinases"/>
    <property type="match status" value="1"/>
</dbReference>
<evidence type="ECO:0000313" key="3">
    <source>
        <dbReference type="EMBL" id="OWF65106.1"/>
    </source>
</evidence>
<dbReference type="Gene3D" id="2.60.120.1130">
    <property type="match status" value="1"/>
</dbReference>
<accession>A0A210RVT2</accession>
<evidence type="ECO:0000259" key="1">
    <source>
        <dbReference type="Pfam" id="PF01841"/>
    </source>
</evidence>
<sequence>MKFAIQSISSLGAVLLGFLLLANVGITSAGRGELESLTAIEKAIITETIQADGTVVEINELTTLVKSQLVVDSESQADLPYNSTLSKLEVLEAYTITPKGEKIPVAANAIRTVEDDNSSGAAMFSDQKHKIIIFPKVTPGSKTYYKTKLTTYKPLLPGYFYTRLIFSPSVEIRSYEYSLSYPEDLKLYTDIKGVKQTKDEVVDGMRQVSYTYQNLQMKKKEQYQVSSGDYAPHIYISSFPSQEAFAKAYEERIKDKFIITPEIQKQADEITKGLEKKVAADPKLDLKKEQARALYNWVTRNIRYVAIYLGDGGIVPHDANSILRNRYGDCKDHNALLITLLAAKGIDATSALINSGSAYTLPKYPVLGPFNHVITYIPAWNLFLDSTDEMAPYGTLPSDEMDKPVLLTKLAKVGSTPKPKKEDSETATGITMQIEKDGRITGKAHTMYFGSAEINARYKYEGAETTLSDKLVKNQLAKFRQTGEGKITTSYVYDLDKPFTTNTEFTLDAIANVPGPGAITVPVGLAPGELASIANDRPPEKFTVPYTCATRTVGESYQIRFPANTKVTRIPPNVSYKKAGIEYEATYSEVKNNIFVVRKLAIQRPGAVCEPRELENWKDFYQVFIKDMRGQIFYE</sequence>
<gene>
    <name evidence="3" type="ORF">B6A14_04645</name>
</gene>
<dbReference type="Gene3D" id="3.10.620.30">
    <property type="match status" value="1"/>
</dbReference>
<evidence type="ECO:0008006" key="5">
    <source>
        <dbReference type="Google" id="ProtNLM"/>
    </source>
</evidence>
<dbReference type="EMBL" id="NAIA01000003">
    <property type="protein sequence ID" value="OWF65106.1"/>
    <property type="molecule type" value="Genomic_DNA"/>
</dbReference>
<dbReference type="InterPro" id="IPR024618">
    <property type="entry name" value="DUF3857"/>
</dbReference>
<organism evidence="3 4">
    <name type="scientific">Polynucleobacter hirudinilacicola</name>
    <dbReference type="NCBI Taxonomy" id="1743166"/>
    <lineage>
        <taxon>Bacteria</taxon>
        <taxon>Pseudomonadati</taxon>
        <taxon>Pseudomonadota</taxon>
        <taxon>Betaproteobacteria</taxon>
        <taxon>Burkholderiales</taxon>
        <taxon>Burkholderiaceae</taxon>
        <taxon>Polynucleobacter</taxon>
    </lineage>
</organism>
<dbReference type="Gene3D" id="2.60.40.3140">
    <property type="match status" value="1"/>
</dbReference>
<reference evidence="3 4" key="1">
    <citation type="submission" date="2017-03" db="EMBL/GenBank/DDBJ databases">
        <title>New species Polynucleobacter sp. MWH-EgelM1-30-B4.</title>
        <authorList>
            <person name="Hahn M.W."/>
        </authorList>
    </citation>
    <scope>NUCLEOTIDE SEQUENCE [LARGE SCALE GENOMIC DNA]</scope>
    <source>
        <strain evidence="3 4">MWH-EgelM1-30-B4</strain>
    </source>
</reference>